<evidence type="ECO:0000256" key="1">
    <source>
        <dbReference type="ARBA" id="ARBA00000707"/>
    </source>
</evidence>
<gene>
    <name evidence="11" type="ORF">E6O75_ATG03335</name>
</gene>
<dbReference type="EC" id="3.4.19.12" evidence="2"/>
<name>A0A4Z1P9S6_9PEZI</name>
<keyword evidence="5" id="KW-0378">Hydrolase</keyword>
<sequence length="3148" mass="353865">MDEGLPDFIEDEALKDLLVHILLPPDCPHKRDANLTGIDSLLLHLIYNSVFSFAENCADGIKTGWQSVEKLMKRWVDIQHQHSIHSDTLAEALSDLPVNNEIALHIKAQNAGLIIHRPDANHFHVEVFEASPQNQDIKELSSSGRLIRRFPGNIIVCPWTLVLNESFLHEFCGFVAKLHGETVHDFQNSMGPPPTHGQPVKADPLDSEHPGMVTELLCSILAPHGQVLAGGVITKHTREECLYSGKGHPWRRTSLWIVIRVALEGALSRAFPSGNTRNQYKNFILYFLSRLAEKSRDQNIPLETQHLLSVKIARRTVKLGSHACPFVSEAAISAAKAGNEVVKSAWRGVQEASKDSAQIPQLETIVHMDQATLRLDNSHRHISHAMQNHYNPASLPSNPPKSKRLRENSDGLPQISLDGALKSPTYLADFEYWIVHDLPTWLDENVESQKTCVSLERMMAEYLSVMMEVYSGCPERYSTGILTALEIWVSLDRVQCALNPLVSYYSPGMPKQVLEPLLLRGRDHIARLTMIEEYLEDRNGPHNSELPDIFLNMDKFFVDFFDQSRFHQLALKKIEEDIEAKVLDQTSLWQAEKERYTTIVQEAKDLDHVAIEKSDGQDQLTAAPADCDHCLKLEEAGRIAVQVWERPLPENPSQQKIIVVEMNLPQGFKSWRDITYRVIQDLGRRETIKPRKPIGKALCVSDYKPLSKPPRHGFKTGGARVTLCASTRPRTTGTKTRKMKDLEVEDVCLSNPSVWAFYDTTKEVWIEDQKGVPDFRHYCGYTIPEGPYDHLQSTMTAAAYTDNEILAKQAECGIGLSLREHYAFGSLRAGRRLRLKNILRALAANTLNMKTLAVQTLILQTIWEVGPPHDLNDVAAPADSCLRVGYADFDSKQYCRKLLSALDSIVMQSASSWSEDNLDALFSAVALILKTLSFATSEGIRVKARDDLRSVRRRAIMLLKRLSTHQPTSSSQRGEVARSPLLFKAANLVKMTFDVNATHIASVFNDSQDVEDLTTALLLSQENAPFGDLQPLIKEMVFRGFEISRALEQSFRVLITDMSGAITAAITDRCTSLSFDHDWKLRQDYNSSSPWIENRTSGLSPCLVHFNILTGELLVQGRQVQRIPDEIARDPLYQQLFGAHAQHVMPSEAVGMHFTAVNKIMGHRIHFRTCETRTILRAEIGQRLLEVLPSSIFKGDLPIWFVTEFVHFLDLHTGSIEFRPKGNPWETSIDALWSLDFLTMPGPKMTSSSRQLVPSHHFLCEKIQLALLHLESPEHILVFWNSATGFQIKLQRYGLKFSISSEGALISEDYDMIVDQDQDIGCLYGLHNKLVLRSRDEHGQNNRQVLIPFGPVSISKHANHVAVRVDTKADRLVQHFSYQCDKYLKTIQGSSDRLPSLYLAYLHAVTSYVLPDPFTEQTGTDRALQILRSSVLSSTEPLACEEVSMLELVAGLTPDRQYKKGHKLQCIQWQNSLSSFSQHEDFYVAAKVIKDLSDTFSVFYDKRSDEKKSDVQDLVPQAFVLRDNPELHERAKARNSWFRAPRIGQVSQCQDTIYHARDGRRGPSGESTFLTSDLLRRWPSNPSVSEDIFKQMRTWEDAGGFGVNYAPKSLDETHKVPLGRIWGSLFQMCMTQGPESKWKLIFLLGQVSFKPPGSFADIKTLCAIATSGHFCDYDLPEHCSYGIKYGLEPNIADLRSAITAHAVAYSPPKSNRSKQSERSKKKQPQELARHKKEIGEQAEKLCDHFARQWPTMTPVAPSSTNYSKILMQKVVRSVSELFQKVHQNIKLKEWVEQLQKDLGELPEPEDEGVIPILPTQQPLAVSTLAPTCPDLLEILKTARPPSLRRLERGLTVELDSNPPNTDDLEAVLHSYYTQPDDTISGAFGRDLVDSVQAYKQSRVPTEPDPRRFSKNVLKDHSAAMKLQYDNTFATVLTALLPEQGSDNILASTGVWAEITPRALLGLLTRPIYKKVPANWQEVLVGFATRLALFQRAERLVEASKSELMQEILCAGQKGWSAKDRPEWLLLEIENGITIRPEQAEMANEMISPRSNSNSISQLAMGGGKTTIIIPMVLAVIADGKTVARLLTLKSLLRQTLGITKQRLGGLIDRPVYHLPFSRSSRLTLKSAGLFKTFYEEVSNLGGVVVQLPEEVLSFKLAVQESMKSSPALGLKLWEIQKYLIAASRNIIDEADEVLDPKSQLVYTMGEQQQLQGHPKRWLIILEIIGRLGVHANRLGRSSQKSLQVTNRGPGQFPFIRCLKDDASQVLIADIIDDLRYGRIMSARIDHLPPDLYSAVIEFIKNHSCDRVPAKKAEMGLRHDPHTWSSVLLLRGLIGCGTLRYTIEQKRFFVDFGLSLERTLLAVPFLAKGCPNPSSEFAQPEVTLILTVLAYYYHGLEDDQVRQVLSILFEENDASSEYSSWFPGDSDIPKHLQVLKNINLDDEPSCDSLFPKLRHCQGILDFYLRKIVFPKHALEFTKRLCASAWDLPSSNPQQPTVGFSGTDDNRTLLPLSTKQCDIPAQKKTNAMIMDYLLRNENQVCVLAADGKGCALTTRALFKQITDCEPEPSVIIDVGAQILDVSNREVATMWLAMKAGARAAIYYDESDEPQVLSRDGAVCRLAVSPLRNCLENVLIVLDQAHCRGSDLPISPGSRAAVILGPRISKDRLVQACMRMRKLGTTHSLVFVAPPDVYSSILNSSQTSDNVVTSADVLKWSINQTLEQLKKNSVHWIAQGADHAQREHNLSHYLVNGNLDKRMGSNDPMIQEFMSSMLQSESRTLAELYGYSDPGESSVSLKLRRIEGLPTSNELLSRWQQLDPSQNEELGLNEEAEREVSVEVQQEKIVQHPCSVVARKSVLRREVQDFVESGKINTSRFRVGKDLSLLDIYPAYVMIECTSAVQQKDALLWKPKDLYVTRDFVEGVAIPISANIDHFLRPVHWILTSTRSSDILIISPFEANELHDAIKLSHTTRLHVYAPRVNKASPNLSSLDFLVLSGEEDCTRSPPSPQAIRDINLIAGSTYLGSYDQYETLCYYLGIVKDMKDQYNSPGLTLGSDGFVDAAGREVLEWPVDCPFAQTPIPFFQAFYSLRMKGQDFSDTHIGFIYASKALTEEDFGEKGPVKKEIKRERSEEDQSLFVREDSPMQAGWGE</sequence>
<dbReference type="InterPro" id="IPR027417">
    <property type="entry name" value="P-loop_NTPase"/>
</dbReference>
<feature type="compositionally biased region" description="Basic and acidic residues" evidence="7">
    <location>
        <begin position="1714"/>
        <end position="1733"/>
    </location>
</feature>
<evidence type="ECO:0000259" key="8">
    <source>
        <dbReference type="Pfam" id="PF12340"/>
    </source>
</evidence>
<keyword evidence="4" id="KW-0833">Ubl conjugation pathway</keyword>
<dbReference type="EMBL" id="SNSC02000006">
    <property type="protein sequence ID" value="TID23699.1"/>
    <property type="molecule type" value="Genomic_DNA"/>
</dbReference>
<reference evidence="11 12" key="1">
    <citation type="submission" date="2019-04" db="EMBL/GenBank/DDBJ databases">
        <title>High contiguity whole genome sequence and gene annotation resource for two Venturia nashicola isolates.</title>
        <authorList>
            <person name="Prokchorchik M."/>
            <person name="Won K."/>
            <person name="Lee Y."/>
            <person name="Choi E.D."/>
            <person name="Segonzac C."/>
            <person name="Sohn K.H."/>
        </authorList>
    </citation>
    <scope>NUCLEOTIDE SEQUENCE [LARGE SCALE GENOMIC DNA]</scope>
    <source>
        <strain evidence="11 12">PRI2</strain>
    </source>
</reference>
<keyword evidence="12" id="KW-1185">Reference proteome</keyword>
<dbReference type="InterPro" id="IPR051346">
    <property type="entry name" value="OTU_Deubiquitinase"/>
</dbReference>
<feature type="region of interest" description="Disordered" evidence="7">
    <location>
        <begin position="3113"/>
        <end position="3148"/>
    </location>
</feature>
<evidence type="ECO:0000256" key="4">
    <source>
        <dbReference type="ARBA" id="ARBA00022786"/>
    </source>
</evidence>
<feature type="region of interest" description="Disordered" evidence="7">
    <location>
        <begin position="389"/>
        <end position="409"/>
    </location>
</feature>
<organism evidence="11 12">
    <name type="scientific">Venturia nashicola</name>
    <dbReference type="NCBI Taxonomy" id="86259"/>
    <lineage>
        <taxon>Eukaryota</taxon>
        <taxon>Fungi</taxon>
        <taxon>Dikarya</taxon>
        <taxon>Ascomycota</taxon>
        <taxon>Pezizomycotina</taxon>
        <taxon>Dothideomycetes</taxon>
        <taxon>Pleosporomycetidae</taxon>
        <taxon>Venturiales</taxon>
        <taxon>Venturiaceae</taxon>
        <taxon>Venturia</taxon>
    </lineage>
</organism>
<feature type="region of interest" description="Disordered" evidence="7">
    <location>
        <begin position="1705"/>
        <end position="1733"/>
    </location>
</feature>
<dbReference type="SUPFAM" id="SSF52540">
    <property type="entry name" value="P-loop containing nucleoside triphosphate hydrolases"/>
    <property type="match status" value="1"/>
</dbReference>
<accession>A0A4Z1P9S6</accession>
<dbReference type="GO" id="GO:0004843">
    <property type="term" value="F:cysteine-type deubiquitinase activity"/>
    <property type="evidence" value="ECO:0007669"/>
    <property type="project" value="UniProtKB-EC"/>
</dbReference>
<evidence type="ECO:0000256" key="2">
    <source>
        <dbReference type="ARBA" id="ARBA00012759"/>
    </source>
</evidence>
<dbReference type="STRING" id="86259.A0A4Z1P9S6"/>
<keyword evidence="3" id="KW-0645">Protease</keyword>
<protein>
    <recommendedName>
        <fullName evidence="2">ubiquitinyl hydrolase 1</fullName>
        <ecNumber evidence="2">3.4.19.12</ecNumber>
    </recommendedName>
</protein>
<dbReference type="Pfam" id="PF12359">
    <property type="entry name" value="DUF3645"/>
    <property type="match status" value="1"/>
</dbReference>
<dbReference type="InterPro" id="IPR022099">
    <property type="entry name" value="DUF3638"/>
</dbReference>
<feature type="domain" description="DUF3645" evidence="9">
    <location>
        <begin position="2356"/>
        <end position="2386"/>
    </location>
</feature>
<evidence type="ECO:0000313" key="12">
    <source>
        <dbReference type="Proteomes" id="UP000298493"/>
    </source>
</evidence>
<evidence type="ECO:0000256" key="7">
    <source>
        <dbReference type="SAM" id="MobiDB-lite"/>
    </source>
</evidence>
<dbReference type="Proteomes" id="UP000298493">
    <property type="component" value="Unassembled WGS sequence"/>
</dbReference>
<dbReference type="Pfam" id="PF12340">
    <property type="entry name" value="DUF3638"/>
    <property type="match status" value="1"/>
</dbReference>
<dbReference type="Gene3D" id="3.40.50.300">
    <property type="entry name" value="P-loop containing nucleotide triphosphate hydrolases"/>
    <property type="match status" value="1"/>
</dbReference>
<dbReference type="InterPro" id="IPR022105">
    <property type="entry name" value="DUF3645"/>
</dbReference>
<feature type="domain" description="DUF6606" evidence="10">
    <location>
        <begin position="19"/>
        <end position="292"/>
    </location>
</feature>
<proteinExistence type="predicted"/>
<evidence type="ECO:0000313" key="11">
    <source>
        <dbReference type="EMBL" id="TID23699.1"/>
    </source>
</evidence>
<feature type="compositionally biased region" description="Basic and acidic residues" evidence="7">
    <location>
        <begin position="3114"/>
        <end position="3140"/>
    </location>
</feature>
<evidence type="ECO:0000256" key="5">
    <source>
        <dbReference type="ARBA" id="ARBA00022801"/>
    </source>
</evidence>
<evidence type="ECO:0000259" key="10">
    <source>
        <dbReference type="Pfam" id="PF20255"/>
    </source>
</evidence>
<comment type="caution">
    <text evidence="11">The sequence shown here is derived from an EMBL/GenBank/DDBJ whole genome shotgun (WGS) entry which is preliminary data.</text>
</comment>
<evidence type="ECO:0000256" key="6">
    <source>
        <dbReference type="ARBA" id="ARBA00022807"/>
    </source>
</evidence>
<feature type="domain" description="DUF3638" evidence="8">
    <location>
        <begin position="2013"/>
        <end position="2232"/>
    </location>
</feature>
<dbReference type="Pfam" id="PF20255">
    <property type="entry name" value="DUF6606"/>
    <property type="match status" value="1"/>
</dbReference>
<dbReference type="InterPro" id="IPR046541">
    <property type="entry name" value="DUF6606"/>
</dbReference>
<evidence type="ECO:0000259" key="9">
    <source>
        <dbReference type="Pfam" id="PF12359"/>
    </source>
</evidence>
<dbReference type="GO" id="GO:0006508">
    <property type="term" value="P:proteolysis"/>
    <property type="evidence" value="ECO:0007669"/>
    <property type="project" value="UniProtKB-KW"/>
</dbReference>
<comment type="catalytic activity">
    <reaction evidence="1">
        <text>Thiol-dependent hydrolysis of ester, thioester, amide, peptide and isopeptide bonds formed by the C-terminal Gly of ubiquitin (a 76-residue protein attached to proteins as an intracellular targeting signal).</text>
        <dbReference type="EC" id="3.4.19.12"/>
    </reaction>
</comment>
<dbReference type="PANTHER" id="PTHR13367:SF33">
    <property type="entry name" value="P-LOOP CONTAINING NUCLEOSIDE TRIPHOSPHATE HYDROLASE PROTEIN"/>
    <property type="match status" value="1"/>
</dbReference>
<keyword evidence="6" id="KW-0788">Thiol protease</keyword>
<dbReference type="PANTHER" id="PTHR13367">
    <property type="entry name" value="UBIQUITIN THIOESTERASE"/>
    <property type="match status" value="1"/>
</dbReference>
<evidence type="ECO:0000256" key="3">
    <source>
        <dbReference type="ARBA" id="ARBA00022670"/>
    </source>
</evidence>